<organism evidence="2 3">
    <name type="scientific">Glycomyces buryatensis</name>
    <dbReference type="NCBI Taxonomy" id="2570927"/>
    <lineage>
        <taxon>Bacteria</taxon>
        <taxon>Bacillati</taxon>
        <taxon>Actinomycetota</taxon>
        <taxon>Actinomycetes</taxon>
        <taxon>Glycomycetales</taxon>
        <taxon>Glycomycetaceae</taxon>
        <taxon>Glycomyces</taxon>
    </lineage>
</organism>
<dbReference type="RefSeq" id="WP_136533539.1">
    <property type="nucleotide sequence ID" value="NZ_STGY01000021.1"/>
</dbReference>
<evidence type="ECO:0000313" key="3">
    <source>
        <dbReference type="Proteomes" id="UP000308760"/>
    </source>
</evidence>
<comment type="caution">
    <text evidence="2">The sequence shown here is derived from an EMBL/GenBank/DDBJ whole genome shotgun (WGS) entry which is preliminary data.</text>
</comment>
<dbReference type="OrthoDB" id="3400075at2"/>
<evidence type="ECO:0000256" key="1">
    <source>
        <dbReference type="SAM" id="MobiDB-lite"/>
    </source>
</evidence>
<evidence type="ECO:0008006" key="4">
    <source>
        <dbReference type="Google" id="ProtNLM"/>
    </source>
</evidence>
<protein>
    <recommendedName>
        <fullName evidence="4">Peptidase M23</fullName>
    </recommendedName>
</protein>
<accession>A0A4V4HSQ3</accession>
<dbReference type="AlphaFoldDB" id="A0A4V4HSQ3"/>
<dbReference type="EMBL" id="STGY01000021">
    <property type="protein sequence ID" value="THV42626.1"/>
    <property type="molecule type" value="Genomic_DNA"/>
</dbReference>
<feature type="region of interest" description="Disordered" evidence="1">
    <location>
        <begin position="1"/>
        <end position="45"/>
    </location>
</feature>
<dbReference type="Proteomes" id="UP000308760">
    <property type="component" value="Unassembled WGS sequence"/>
</dbReference>
<proteinExistence type="predicted"/>
<reference evidence="2 3" key="2">
    <citation type="submission" date="2019-05" db="EMBL/GenBank/DDBJ databases">
        <title>Glycomyces buryatensis sp. nov.</title>
        <authorList>
            <person name="Nikitina E."/>
        </authorList>
    </citation>
    <scope>NUCLEOTIDE SEQUENCE [LARGE SCALE GENOMIC DNA]</scope>
    <source>
        <strain evidence="2 3">18</strain>
    </source>
</reference>
<gene>
    <name evidence="2" type="ORF">FAB82_05515</name>
</gene>
<reference evidence="3" key="1">
    <citation type="submission" date="2019-04" db="EMBL/GenBank/DDBJ databases">
        <title>Nocardioides xinjiangensis sp. nov.</title>
        <authorList>
            <person name="Liu S."/>
        </authorList>
    </citation>
    <scope>NUCLEOTIDE SEQUENCE [LARGE SCALE GENOMIC DNA]</scope>
    <source>
        <strain evidence="3">18</strain>
    </source>
</reference>
<feature type="compositionally biased region" description="Basic and acidic residues" evidence="1">
    <location>
        <begin position="22"/>
        <end position="36"/>
    </location>
</feature>
<name>A0A4V4HSQ3_9ACTN</name>
<keyword evidence="3" id="KW-1185">Reference proteome</keyword>
<evidence type="ECO:0000313" key="2">
    <source>
        <dbReference type="EMBL" id="THV42626.1"/>
    </source>
</evidence>
<sequence length="281" mass="30054">MREQTSPDEPQADPDSELALYEARRRARENAPDSGRRGHHRRRSKVLRRLAAASAAAVVATGTAGAAGATLSDADDPTVEERVARTIVAEAIGADYDWDNVEAMPSIMPMKEAAGTVAPAAAKSEANEIPPTVNADAAPVGGLDETQMGNAAAIIQAGMDRGLGERAWAVALATAMQESKFYNSANPVVPASYDYDWDIEYSDHDSIGLFQQRPSMGWGTVAELMDPRASAAKFYGTLEDVSGWEDMSIASAAQAVQISAYPDYYAQWEDLAWDIIDAQVG</sequence>